<proteinExistence type="predicted"/>
<evidence type="ECO:0000313" key="2">
    <source>
        <dbReference type="Proteomes" id="UP001521150"/>
    </source>
</evidence>
<accession>A0ABS8Z564</accession>
<dbReference type="RefSeq" id="WP_233723176.1">
    <property type="nucleotide sequence ID" value="NZ_JAJVCN010000001.1"/>
</dbReference>
<reference evidence="1 2" key="1">
    <citation type="submission" date="2021-12" db="EMBL/GenBank/DDBJ databases">
        <title>Genome sequence of Kibdelosporangium philippinense ATCC 49844.</title>
        <authorList>
            <person name="Fedorov E.A."/>
            <person name="Omeragic M."/>
            <person name="Shalygina K.F."/>
            <person name="Maclea K.S."/>
        </authorList>
    </citation>
    <scope>NUCLEOTIDE SEQUENCE [LARGE SCALE GENOMIC DNA]</scope>
    <source>
        <strain evidence="1 2">ATCC 49844</strain>
    </source>
</reference>
<keyword evidence="2" id="KW-1185">Reference proteome</keyword>
<evidence type="ECO:0000313" key="1">
    <source>
        <dbReference type="EMBL" id="MCE7002139.1"/>
    </source>
</evidence>
<gene>
    <name evidence="1" type="ORF">LWC34_04755</name>
</gene>
<dbReference type="Proteomes" id="UP001521150">
    <property type="component" value="Unassembled WGS sequence"/>
</dbReference>
<dbReference type="EMBL" id="JAJVCN010000001">
    <property type="protein sequence ID" value="MCE7002139.1"/>
    <property type="molecule type" value="Genomic_DNA"/>
</dbReference>
<name>A0ABS8Z564_9PSEU</name>
<comment type="caution">
    <text evidence="1">The sequence shown here is derived from an EMBL/GenBank/DDBJ whole genome shotgun (WGS) entry which is preliminary data.</text>
</comment>
<sequence>MSEQELRDSLRSAVVDEPPMTFDLDELMVTAERLARRRRIFAVVGEGPTVDIDQT</sequence>
<organism evidence="1 2">
    <name type="scientific">Kibdelosporangium philippinense</name>
    <dbReference type="NCBI Taxonomy" id="211113"/>
    <lineage>
        <taxon>Bacteria</taxon>
        <taxon>Bacillati</taxon>
        <taxon>Actinomycetota</taxon>
        <taxon>Actinomycetes</taxon>
        <taxon>Pseudonocardiales</taxon>
        <taxon>Pseudonocardiaceae</taxon>
        <taxon>Kibdelosporangium</taxon>
    </lineage>
</organism>
<protein>
    <submittedName>
        <fullName evidence="1">Uncharacterized protein</fullName>
    </submittedName>
</protein>